<organism evidence="6 7">
    <name type="scientific">Neptuniibacter caesariensis</name>
    <dbReference type="NCBI Taxonomy" id="207954"/>
    <lineage>
        <taxon>Bacteria</taxon>
        <taxon>Pseudomonadati</taxon>
        <taxon>Pseudomonadota</taxon>
        <taxon>Gammaproteobacteria</taxon>
        <taxon>Oceanospirillales</taxon>
        <taxon>Oceanospirillaceae</taxon>
        <taxon>Neptuniibacter</taxon>
    </lineage>
</organism>
<comment type="caution">
    <text evidence="6">The sequence shown here is derived from an EMBL/GenBank/DDBJ whole genome shotgun (WGS) entry which is preliminary data.</text>
</comment>
<evidence type="ECO:0000256" key="4">
    <source>
        <dbReference type="SAM" id="Phobius"/>
    </source>
</evidence>
<evidence type="ECO:0000259" key="5">
    <source>
        <dbReference type="PROSITE" id="PS50109"/>
    </source>
</evidence>
<dbReference type="PRINTS" id="PR00344">
    <property type="entry name" value="BCTRLSENSOR"/>
</dbReference>
<dbReference type="Gene3D" id="1.10.287.130">
    <property type="match status" value="1"/>
</dbReference>
<dbReference type="SMART" id="SM00387">
    <property type="entry name" value="HATPase_c"/>
    <property type="match status" value="1"/>
</dbReference>
<comment type="catalytic activity">
    <reaction evidence="1">
        <text>ATP + protein L-histidine = ADP + protein N-phospho-L-histidine.</text>
        <dbReference type="EC" id="2.7.13.3"/>
    </reaction>
</comment>
<dbReference type="SUPFAM" id="SSF55874">
    <property type="entry name" value="ATPase domain of HSP90 chaperone/DNA topoisomerase II/histidine kinase"/>
    <property type="match status" value="1"/>
</dbReference>
<dbReference type="AlphaFoldDB" id="A0A2G6JR44"/>
<proteinExistence type="predicted"/>
<dbReference type="CDD" id="cd00082">
    <property type="entry name" value="HisKA"/>
    <property type="match status" value="1"/>
</dbReference>
<dbReference type="Gene3D" id="3.30.565.10">
    <property type="entry name" value="Histidine kinase-like ATPase, C-terminal domain"/>
    <property type="match status" value="1"/>
</dbReference>
<dbReference type="GO" id="GO:0000155">
    <property type="term" value="F:phosphorelay sensor kinase activity"/>
    <property type="evidence" value="ECO:0007669"/>
    <property type="project" value="InterPro"/>
</dbReference>
<dbReference type="Pfam" id="PF00512">
    <property type="entry name" value="HisKA"/>
    <property type="match status" value="1"/>
</dbReference>
<keyword evidence="3" id="KW-0597">Phosphoprotein</keyword>
<keyword evidence="4" id="KW-1133">Transmembrane helix</keyword>
<dbReference type="SUPFAM" id="SSF47384">
    <property type="entry name" value="Homodimeric domain of signal transducing histidine kinase"/>
    <property type="match status" value="1"/>
</dbReference>
<accession>A0A2G6JR44</accession>
<dbReference type="InterPro" id="IPR036890">
    <property type="entry name" value="HATPase_C_sf"/>
</dbReference>
<dbReference type="InterPro" id="IPR036097">
    <property type="entry name" value="HisK_dim/P_sf"/>
</dbReference>
<dbReference type="SMART" id="SM00388">
    <property type="entry name" value="HisKA"/>
    <property type="match status" value="1"/>
</dbReference>
<name>A0A2G6JR44_NEPCE</name>
<evidence type="ECO:0000256" key="2">
    <source>
        <dbReference type="ARBA" id="ARBA00012438"/>
    </source>
</evidence>
<dbReference type="PANTHER" id="PTHR43547:SF2">
    <property type="entry name" value="HYBRID SIGNAL TRANSDUCTION HISTIDINE KINASE C"/>
    <property type="match status" value="1"/>
</dbReference>
<evidence type="ECO:0000313" key="6">
    <source>
        <dbReference type="EMBL" id="PIE25112.1"/>
    </source>
</evidence>
<keyword evidence="4" id="KW-0472">Membrane</keyword>
<feature type="transmembrane region" description="Helical" evidence="4">
    <location>
        <begin position="17"/>
        <end position="36"/>
    </location>
</feature>
<dbReference type="EC" id="2.7.13.3" evidence="2"/>
<feature type="domain" description="Histidine kinase" evidence="5">
    <location>
        <begin position="248"/>
        <end position="464"/>
    </location>
</feature>
<dbReference type="InterPro" id="IPR004358">
    <property type="entry name" value="Sig_transdc_His_kin-like_C"/>
</dbReference>
<dbReference type="Proteomes" id="UP000243469">
    <property type="component" value="Unassembled WGS sequence"/>
</dbReference>
<dbReference type="EMBL" id="PDSH01000013">
    <property type="protein sequence ID" value="PIE25112.1"/>
    <property type="molecule type" value="Genomic_DNA"/>
</dbReference>
<dbReference type="InterPro" id="IPR003594">
    <property type="entry name" value="HATPase_dom"/>
</dbReference>
<protein>
    <recommendedName>
        <fullName evidence="2">histidine kinase</fullName>
        <ecNumber evidence="2">2.7.13.3</ecNumber>
    </recommendedName>
</protein>
<dbReference type="InterPro" id="IPR005467">
    <property type="entry name" value="His_kinase_dom"/>
</dbReference>
<evidence type="ECO:0000313" key="7">
    <source>
        <dbReference type="Proteomes" id="UP000243469"/>
    </source>
</evidence>
<reference evidence="6 7" key="1">
    <citation type="submission" date="2017-10" db="EMBL/GenBank/DDBJ databases">
        <title>Novel microbial diversity and functional potential in the marine mammal oral microbiome.</title>
        <authorList>
            <person name="Dudek N.K."/>
            <person name="Sun C.L."/>
            <person name="Burstein D."/>
            <person name="Kantor R.S."/>
            <person name="Aliaga Goltsman D.S."/>
            <person name="Bik E.M."/>
            <person name="Thomas B.C."/>
            <person name="Banfield J.F."/>
            <person name="Relman D.A."/>
        </authorList>
    </citation>
    <scope>NUCLEOTIDE SEQUENCE [LARGE SCALE GENOMIC DNA]</scope>
    <source>
        <strain evidence="6">DOLJORAL78_47_21</strain>
    </source>
</reference>
<evidence type="ECO:0000256" key="1">
    <source>
        <dbReference type="ARBA" id="ARBA00000085"/>
    </source>
</evidence>
<dbReference type="Pfam" id="PF02518">
    <property type="entry name" value="HATPase_c"/>
    <property type="match status" value="1"/>
</dbReference>
<dbReference type="PANTHER" id="PTHR43547">
    <property type="entry name" value="TWO-COMPONENT HISTIDINE KINASE"/>
    <property type="match status" value="1"/>
</dbReference>
<evidence type="ECO:0000256" key="3">
    <source>
        <dbReference type="ARBA" id="ARBA00022553"/>
    </source>
</evidence>
<dbReference type="InterPro" id="IPR003661">
    <property type="entry name" value="HisK_dim/P_dom"/>
</dbReference>
<dbReference type="Gene3D" id="6.10.340.10">
    <property type="match status" value="1"/>
</dbReference>
<dbReference type="PROSITE" id="PS50109">
    <property type="entry name" value="HIS_KIN"/>
    <property type="match status" value="1"/>
</dbReference>
<keyword evidence="4" id="KW-0812">Transmembrane</keyword>
<sequence>MAKHSSQFWRLSSLKQLVLLSFLVVVTPFGILIYYATDALVAQSAQGRVLAQQALEVTRRGQQLEHLAEDITRSLRQYQIVAKPEIRNRLSQFIAEYKDELAIHSFILPGSKTLQTIQTLLSRIDQSEPIKNNSLLSLTRSVNSQIDQILDARIRSLNETAQKTQTQLSMMAVILLSFEAILILFLSHTIIRPVRRLADRIQALGQGETYAGKRVGGPDELVELDKQLDWLTQCLAEVEHEKQRFLRHMSHELKTPLTTLREGSDLLAEQIMGTLNKSQMEIANLLQSNSRQLQTLIEQLLDYSRLSQNEPVTLHPIAILPVIREALEPYKLLLEQKAIALQIPEHDSQCLTDRAMLLRILGNLISNAALYSSKKGTITITVYTQENLFCIEVCNDGPTIPDSDIPHLFKPFYQGQNCRIGPVKGSGIGLSIVHDAAEAIGASVSLVSNQNHQVSFRVEIPHLEDTHRV</sequence>
<gene>
    <name evidence="6" type="ORF">CSA60_02060</name>
</gene>
<feature type="transmembrane region" description="Helical" evidence="4">
    <location>
        <begin position="168"/>
        <end position="191"/>
    </location>
</feature>